<evidence type="ECO:0000313" key="9">
    <source>
        <dbReference type="EMBL" id="AJA06833.1"/>
    </source>
</evidence>
<dbReference type="Pfam" id="PF02913">
    <property type="entry name" value="FAD-oxidase_C"/>
    <property type="match status" value="1"/>
</dbReference>
<dbReference type="GO" id="GO:1903457">
    <property type="term" value="P:lactate catabolic process"/>
    <property type="evidence" value="ECO:0007669"/>
    <property type="project" value="TreeGrafter"/>
</dbReference>
<dbReference type="InterPro" id="IPR016171">
    <property type="entry name" value="Vanillyl_alc_oxidase_C-sub2"/>
</dbReference>
<evidence type="ECO:0000256" key="3">
    <source>
        <dbReference type="ARBA" id="ARBA00022630"/>
    </source>
</evidence>
<dbReference type="GO" id="GO:0071949">
    <property type="term" value="F:FAD binding"/>
    <property type="evidence" value="ECO:0007669"/>
    <property type="project" value="InterPro"/>
</dbReference>
<dbReference type="SUPFAM" id="SSF55103">
    <property type="entry name" value="FAD-linked oxidases, C-terminal domain"/>
    <property type="match status" value="1"/>
</dbReference>
<dbReference type="AlphaFoldDB" id="A0A6S4GS73"/>
<dbReference type="EC" id="1.1.2.4" evidence="7"/>
<dbReference type="EMBL" id="CP007496">
    <property type="protein sequence ID" value="AJA06833.1"/>
    <property type="molecule type" value="Genomic_DNA"/>
</dbReference>
<gene>
    <name evidence="9" type="ORF">TM7x_02150</name>
</gene>
<sequence length="536" mass="58531">MNKVAKYLNEHLSGEVVSQDFALSQFEVDNGLLARRPEMVVQAANMNDIRKVMRFCSQLAEKGHVLPVFVRGYGTDETGAAANKGIAIDEKAYMNRVVGIDPRQQLIHAQAGISLSAINATLSTHKGLGLPRTSYIAEDGTIGGAISTAPAGMLSGSHGHFAGTVQQLEVVLSNGDVIQTGRISRRDLSKKKGLSTFEGEIYREIDNLISDNAELIAQMDPDLPDTVGYSGISRVKQKDGSFDLTPLFIGSQGSLGVICEVIMKAKFVHPEYSVVAASYKKLSDAQSAVELAIKNKASSVEIIDGRFFRQAASVGKVVEWAPKECFKGAVVLAIFDDFSDRARNKAAKKLTRKLESSEAVDIKTLHLEEQDLFSLHSVLALAENPSEPHMITPRAFSGILMAPEKMDSFIGDLKSLEAKYGVNLPVFIDFSSDYIALYPMFDSKKVSERQKILQLLTEIAQIVEKYGGSFAGFGGDGRLKANFIYKNLPDDEKQLYAKVKQIFDPAGIFNPGIKAEAQPKELASELNAWCKLRNQA</sequence>
<organism evidence="9 10">
    <name type="scientific">Candidatus Nanosynbacter lyticus</name>
    <dbReference type="NCBI Taxonomy" id="2093824"/>
    <lineage>
        <taxon>Bacteria</taxon>
        <taxon>Candidatus Saccharimonadota</taxon>
        <taxon>Candidatus Saccharimonadia</taxon>
        <taxon>Candidatus Nanosynbacterales</taxon>
        <taxon>Candidatus Nanosynbacteraceae</taxon>
        <taxon>Candidatus Nanosynbacter</taxon>
    </lineage>
</organism>
<dbReference type="InterPro" id="IPR016166">
    <property type="entry name" value="FAD-bd_PCMH"/>
</dbReference>
<dbReference type="InterPro" id="IPR004113">
    <property type="entry name" value="FAD-bd_oxidored_4_C"/>
</dbReference>
<dbReference type="Proteomes" id="UP000030902">
    <property type="component" value="Chromosome"/>
</dbReference>
<dbReference type="GO" id="GO:0008720">
    <property type="term" value="F:D-lactate dehydrogenase (NAD+) activity"/>
    <property type="evidence" value="ECO:0007669"/>
    <property type="project" value="TreeGrafter"/>
</dbReference>
<evidence type="ECO:0000256" key="1">
    <source>
        <dbReference type="ARBA" id="ARBA00001974"/>
    </source>
</evidence>
<dbReference type="PANTHER" id="PTHR11748">
    <property type="entry name" value="D-LACTATE DEHYDROGENASE"/>
    <property type="match status" value="1"/>
</dbReference>
<name>A0A6S4GS73_9BACT</name>
<proteinExistence type="inferred from homology"/>
<comment type="similarity">
    <text evidence="2">Belongs to the FAD-binding oxidoreductase/transferase type 4 family.</text>
</comment>
<dbReference type="RefSeq" id="WP_039327476.1">
    <property type="nucleotide sequence ID" value="NZ_CP007496.1"/>
</dbReference>
<evidence type="ECO:0000256" key="2">
    <source>
        <dbReference type="ARBA" id="ARBA00008000"/>
    </source>
</evidence>
<feature type="domain" description="FAD-binding PCMH-type" evidence="8">
    <location>
        <begin position="33"/>
        <end position="268"/>
    </location>
</feature>
<evidence type="ECO:0000256" key="6">
    <source>
        <dbReference type="ARBA" id="ARBA00023002"/>
    </source>
</evidence>
<dbReference type="KEGG" id="sox:TM7x_02150"/>
<dbReference type="GO" id="GO:0004458">
    <property type="term" value="F:D-lactate dehydrogenase (cytochrome) activity"/>
    <property type="evidence" value="ECO:0007669"/>
    <property type="project" value="UniProtKB-EC"/>
</dbReference>
<evidence type="ECO:0000256" key="5">
    <source>
        <dbReference type="ARBA" id="ARBA00022946"/>
    </source>
</evidence>
<accession>A0A6S4GS73</accession>
<keyword evidence="5" id="KW-0809">Transit peptide</keyword>
<dbReference type="InterPro" id="IPR016169">
    <property type="entry name" value="FAD-bd_PCMH_sub2"/>
</dbReference>
<dbReference type="InterPro" id="IPR006094">
    <property type="entry name" value="Oxid_FAD_bind_N"/>
</dbReference>
<dbReference type="Gene3D" id="3.30.43.10">
    <property type="entry name" value="Uridine Diphospho-n-acetylenolpyruvylglucosamine Reductase, domain 2"/>
    <property type="match status" value="1"/>
</dbReference>
<dbReference type="Gene3D" id="3.30.465.10">
    <property type="match status" value="1"/>
</dbReference>
<keyword evidence="10" id="KW-1185">Reference proteome</keyword>
<dbReference type="InterPro" id="IPR016164">
    <property type="entry name" value="FAD-linked_Oxase-like_C"/>
</dbReference>
<keyword evidence="6" id="KW-0560">Oxidoreductase</keyword>
<comment type="cofactor">
    <cofactor evidence="1">
        <name>FAD</name>
        <dbReference type="ChEBI" id="CHEBI:57692"/>
    </cofactor>
</comment>
<protein>
    <recommendedName>
        <fullName evidence="7">D-lactate dehydrogenase (cytochrome)</fullName>
        <ecNumber evidence="7">1.1.2.4</ecNumber>
    </recommendedName>
</protein>
<dbReference type="InterPro" id="IPR036318">
    <property type="entry name" value="FAD-bd_PCMH-like_sf"/>
</dbReference>
<reference evidence="9 10" key="1">
    <citation type="journal article" date="2015" name="Proc. Natl. Acad. Sci. U.S.A.">
        <title>Cultivation of a human-associated TM7 phylotype reveals a reduced genome and epibiotic parasitic lifestyle.</title>
        <authorList>
            <person name="He X."/>
            <person name="McLean J.S."/>
            <person name="Edlund A."/>
            <person name="Yooseph S."/>
            <person name="Hall A.P."/>
            <person name="Liu S.Y."/>
            <person name="Dorrestein P.C."/>
            <person name="Esquenazi E."/>
            <person name="Hunter R.C."/>
            <person name="Cheng G."/>
            <person name="Nelson K.E."/>
            <person name="Lux R."/>
            <person name="Shi W."/>
        </authorList>
    </citation>
    <scope>NUCLEOTIDE SEQUENCE [LARGE SCALE GENOMIC DNA]</scope>
    <source>
        <strain evidence="9 10">TM7x</strain>
    </source>
</reference>
<dbReference type="Gene3D" id="1.10.45.10">
    <property type="entry name" value="Vanillyl-alcohol Oxidase, Chain A, domain 4"/>
    <property type="match status" value="1"/>
</dbReference>
<dbReference type="SUPFAM" id="SSF56176">
    <property type="entry name" value="FAD-binding/transporter-associated domain-like"/>
    <property type="match status" value="1"/>
</dbReference>
<evidence type="ECO:0000313" key="10">
    <source>
        <dbReference type="Proteomes" id="UP000030902"/>
    </source>
</evidence>
<evidence type="ECO:0000256" key="4">
    <source>
        <dbReference type="ARBA" id="ARBA00022827"/>
    </source>
</evidence>
<evidence type="ECO:0000259" key="8">
    <source>
        <dbReference type="PROSITE" id="PS51387"/>
    </source>
</evidence>
<evidence type="ECO:0000256" key="7">
    <source>
        <dbReference type="ARBA" id="ARBA00038897"/>
    </source>
</evidence>
<dbReference type="PANTHER" id="PTHR11748:SF111">
    <property type="entry name" value="D-LACTATE DEHYDROGENASE, MITOCHONDRIAL-RELATED"/>
    <property type="match status" value="1"/>
</dbReference>
<dbReference type="Pfam" id="PF01565">
    <property type="entry name" value="FAD_binding_4"/>
    <property type="match status" value="1"/>
</dbReference>
<dbReference type="PROSITE" id="PS51387">
    <property type="entry name" value="FAD_PCMH"/>
    <property type="match status" value="1"/>
</dbReference>
<keyword evidence="3" id="KW-0285">Flavoprotein</keyword>
<keyword evidence="4" id="KW-0274">FAD</keyword>
<dbReference type="InterPro" id="IPR016167">
    <property type="entry name" value="FAD-bd_PCMH_sub1"/>
</dbReference>